<dbReference type="SUPFAM" id="SSF49464">
    <property type="entry name" value="Carboxypeptidase regulatory domain-like"/>
    <property type="match status" value="1"/>
</dbReference>
<evidence type="ECO:0000256" key="1">
    <source>
        <dbReference type="ARBA" id="ARBA00004571"/>
    </source>
</evidence>
<dbReference type="InterPro" id="IPR000531">
    <property type="entry name" value="Beta-barrel_TonB"/>
</dbReference>
<comment type="caution">
    <text evidence="11">The sequence shown here is derived from an EMBL/GenBank/DDBJ whole genome shotgun (WGS) entry which is preliminary data.</text>
</comment>
<dbReference type="Gene3D" id="2.170.130.10">
    <property type="entry name" value="TonB-dependent receptor, plug domain"/>
    <property type="match status" value="1"/>
</dbReference>
<keyword evidence="3" id="KW-0812">Transmembrane</keyword>
<evidence type="ECO:0000256" key="8">
    <source>
        <dbReference type="ARBA" id="ARBA00023237"/>
    </source>
</evidence>
<protein>
    <submittedName>
        <fullName evidence="11">Tonb-dependent receptor</fullName>
    </submittedName>
</protein>
<dbReference type="PROSITE" id="PS52016">
    <property type="entry name" value="TONB_DEPENDENT_REC_3"/>
    <property type="match status" value="1"/>
</dbReference>
<accession>A0A0W8FZL2</accession>
<keyword evidence="5" id="KW-0798">TonB box</keyword>
<dbReference type="GO" id="GO:0015344">
    <property type="term" value="F:siderophore uptake transmembrane transporter activity"/>
    <property type="evidence" value="ECO:0007669"/>
    <property type="project" value="TreeGrafter"/>
</dbReference>
<reference evidence="11" key="1">
    <citation type="journal article" date="2015" name="Proc. Natl. Acad. Sci. U.S.A.">
        <title>Networks of energetic and metabolic interactions define dynamics in microbial communities.</title>
        <authorList>
            <person name="Embree M."/>
            <person name="Liu J.K."/>
            <person name="Al-Bassam M.M."/>
            <person name="Zengler K."/>
        </authorList>
    </citation>
    <scope>NUCLEOTIDE SEQUENCE</scope>
</reference>
<keyword evidence="4" id="KW-0732">Signal</keyword>
<comment type="subcellular location">
    <subcellularLocation>
        <location evidence="1">Cell outer membrane</location>
        <topology evidence="1">Multi-pass membrane protein</topology>
    </subcellularLocation>
</comment>
<evidence type="ECO:0000256" key="3">
    <source>
        <dbReference type="ARBA" id="ARBA00022692"/>
    </source>
</evidence>
<evidence type="ECO:0000256" key="2">
    <source>
        <dbReference type="ARBA" id="ARBA00022448"/>
    </source>
</evidence>
<evidence type="ECO:0000256" key="5">
    <source>
        <dbReference type="ARBA" id="ARBA00023077"/>
    </source>
</evidence>
<dbReference type="Pfam" id="PF07715">
    <property type="entry name" value="Plug"/>
    <property type="match status" value="1"/>
</dbReference>
<sequence>MKKFIYLVLLAVFVHSFINIQASTTGKLTGLVTDATTGEPLPFVNITLEGTNIGAATDINGNYTILNISPGVYSVKFQYIGYQTVIVEGVQISIDLTTRQNVELLETSIELGEIVVQGKETLQKDITATQSLVSAADIRNLPVAELNDILQLQAGVTTGADGSFHIRGGRTTEIAYWVNGVSITDAFDNSRGIEIDNSSIQELQVITGTFNAEYGQALSGIVNTVTKEGEQKYQGNIKIYSSDYISNFTSHFSHIDKVDPFANYNLQGSLSGPVPLFGNSLRFFVNGRYVYDDGYLYGERRYNTDGSVGDKEVVPMNWSKRWIGQANLSWFASTSLKFNFETLYSKEKFQDYDHSYKWAPDGNLNKFSEAYNTTFSFTHTLSSTSFYNLRLSYFFKDFEEFLYEDPFDSRYLHPDSLNTIGYAFRTKGTNLHRFFRETNTYLVKFDFTTQLTDKHLMKFGAEGRMHDLNFDDFNLEPKRINGIPVEPFEPAIPDIDTPNRTKYNSDPFELAAFIQDKIEYDDVIINLGLRFDYFDSRGQVLVDPTDPNPAVPLRREMEDLTYEERLPFYYKDAQPKWQLSPRFGIAYPISPTGVLRFSYGHFLQIPTFQYLFQSGQFLVPETGSAYGPYGNPDLEAQKTIMYELGFKQEFMENFYIDVTAFYRDIRNWITAGPLQATRNNVTYSIYTNKDYSNVRGVTLNLKKRYSDNYSIDVNYTYQVAEGTNSRPDDLFNTLINNQEPRLYLIPLDWDQRHLANLNIYVGESDWGISALARYGTGLPYTPSITQYTSDRGISSGLQTNSRRRPLQFNVDLRAHKVFEIFGYDLTAFINVFNLLDNKIVVNVFGDTGKADFTTEGQNIGDDPTRPNTVDEYLNYPWHYGPPRLVQIGFELQF</sequence>
<organism evidence="11">
    <name type="scientific">hydrocarbon metagenome</name>
    <dbReference type="NCBI Taxonomy" id="938273"/>
    <lineage>
        <taxon>unclassified sequences</taxon>
        <taxon>metagenomes</taxon>
        <taxon>ecological metagenomes</taxon>
    </lineage>
</organism>
<dbReference type="GO" id="GO:0009279">
    <property type="term" value="C:cell outer membrane"/>
    <property type="evidence" value="ECO:0007669"/>
    <property type="project" value="UniProtKB-SubCell"/>
</dbReference>
<evidence type="ECO:0000259" key="9">
    <source>
        <dbReference type="Pfam" id="PF00593"/>
    </source>
</evidence>
<keyword evidence="7 11" id="KW-0675">Receptor</keyword>
<dbReference type="InterPro" id="IPR012910">
    <property type="entry name" value="Plug_dom"/>
</dbReference>
<dbReference type="EMBL" id="LNQE01000496">
    <property type="protein sequence ID" value="KUG26268.1"/>
    <property type="molecule type" value="Genomic_DNA"/>
</dbReference>
<dbReference type="InterPro" id="IPR037066">
    <property type="entry name" value="Plug_dom_sf"/>
</dbReference>
<feature type="domain" description="TonB-dependent receptor plug" evidence="10">
    <location>
        <begin position="124"/>
        <end position="220"/>
    </location>
</feature>
<dbReference type="AlphaFoldDB" id="A0A0W8FZL2"/>
<keyword evidence="8" id="KW-0998">Cell outer membrane</keyword>
<evidence type="ECO:0000256" key="7">
    <source>
        <dbReference type="ARBA" id="ARBA00023170"/>
    </source>
</evidence>
<dbReference type="InterPro" id="IPR008969">
    <property type="entry name" value="CarboxyPept-like_regulatory"/>
</dbReference>
<evidence type="ECO:0000256" key="6">
    <source>
        <dbReference type="ARBA" id="ARBA00023136"/>
    </source>
</evidence>
<dbReference type="SUPFAM" id="SSF56935">
    <property type="entry name" value="Porins"/>
    <property type="match status" value="1"/>
</dbReference>
<dbReference type="Pfam" id="PF00593">
    <property type="entry name" value="TonB_dep_Rec_b-barrel"/>
    <property type="match status" value="1"/>
</dbReference>
<dbReference type="Pfam" id="PF13715">
    <property type="entry name" value="CarbopepD_reg_2"/>
    <property type="match status" value="1"/>
</dbReference>
<evidence type="ECO:0000256" key="4">
    <source>
        <dbReference type="ARBA" id="ARBA00022729"/>
    </source>
</evidence>
<gene>
    <name evidence="11" type="ORF">ASZ90_003895</name>
</gene>
<evidence type="ECO:0000313" key="11">
    <source>
        <dbReference type="EMBL" id="KUG26268.1"/>
    </source>
</evidence>
<evidence type="ECO:0000259" key="10">
    <source>
        <dbReference type="Pfam" id="PF07715"/>
    </source>
</evidence>
<dbReference type="PANTHER" id="PTHR30069:SF29">
    <property type="entry name" value="HEMOGLOBIN AND HEMOGLOBIN-HAPTOGLOBIN-BINDING PROTEIN 1-RELATED"/>
    <property type="match status" value="1"/>
</dbReference>
<dbReference type="PANTHER" id="PTHR30069">
    <property type="entry name" value="TONB-DEPENDENT OUTER MEMBRANE RECEPTOR"/>
    <property type="match status" value="1"/>
</dbReference>
<dbReference type="InterPro" id="IPR039426">
    <property type="entry name" value="TonB-dep_rcpt-like"/>
</dbReference>
<dbReference type="Gene3D" id="2.40.170.20">
    <property type="entry name" value="TonB-dependent receptor, beta-barrel domain"/>
    <property type="match status" value="1"/>
</dbReference>
<feature type="domain" description="TonB-dependent receptor-like beta-barrel" evidence="9">
    <location>
        <begin position="340"/>
        <end position="834"/>
    </location>
</feature>
<dbReference type="InterPro" id="IPR036942">
    <property type="entry name" value="Beta-barrel_TonB_sf"/>
</dbReference>
<keyword evidence="6" id="KW-0472">Membrane</keyword>
<dbReference type="Gene3D" id="2.60.40.1120">
    <property type="entry name" value="Carboxypeptidase-like, regulatory domain"/>
    <property type="match status" value="1"/>
</dbReference>
<proteinExistence type="predicted"/>
<name>A0A0W8FZL2_9ZZZZ</name>
<keyword evidence="2" id="KW-0813">Transport</keyword>
<dbReference type="GO" id="GO:0044718">
    <property type="term" value="P:siderophore transmembrane transport"/>
    <property type="evidence" value="ECO:0007669"/>
    <property type="project" value="TreeGrafter"/>
</dbReference>